<dbReference type="AlphaFoldDB" id="A0A4U1FTX5"/>
<comment type="caution">
    <text evidence="1">The sequence shown here is derived from an EMBL/GenBank/DDBJ whole genome shotgun (WGS) entry which is preliminary data.</text>
</comment>
<evidence type="ECO:0000313" key="2">
    <source>
        <dbReference type="Proteomes" id="UP000308365"/>
    </source>
</evidence>
<accession>A0A4U1FTX5</accession>
<name>A0A4U1FTX5_MONMO</name>
<sequence length="109" mass="12288">GHLSVAITTMTPLPWMMWLWRTGRLLEEGHVEKLLKLQNRGHRTFFQDIKKADGKDWGHLSAVGKCGSVTLPTHYVNLSENWAVNLCRMGAQKSGVFDKHTLGGSDNWS</sequence>
<dbReference type="Proteomes" id="UP000308365">
    <property type="component" value="Unassembled WGS sequence"/>
</dbReference>
<reference evidence="2" key="1">
    <citation type="journal article" date="2019" name="IScience">
        <title>Narwhal Genome Reveals Long-Term Low Genetic Diversity despite Current Large Abundance Size.</title>
        <authorList>
            <person name="Westbury M.V."/>
            <person name="Petersen B."/>
            <person name="Garde E."/>
            <person name="Heide-Jorgensen M.P."/>
            <person name="Lorenzen E.D."/>
        </authorList>
    </citation>
    <scope>NUCLEOTIDE SEQUENCE [LARGE SCALE GENOMIC DNA]</scope>
</reference>
<evidence type="ECO:0000313" key="1">
    <source>
        <dbReference type="EMBL" id="TKC53367.1"/>
    </source>
</evidence>
<organism evidence="1 2">
    <name type="scientific">Monodon monoceros</name>
    <name type="common">Narwhal</name>
    <name type="synonym">Ceratodon monodon</name>
    <dbReference type="NCBI Taxonomy" id="40151"/>
    <lineage>
        <taxon>Eukaryota</taxon>
        <taxon>Metazoa</taxon>
        <taxon>Chordata</taxon>
        <taxon>Craniata</taxon>
        <taxon>Vertebrata</taxon>
        <taxon>Euteleostomi</taxon>
        <taxon>Mammalia</taxon>
        <taxon>Eutheria</taxon>
        <taxon>Laurasiatheria</taxon>
        <taxon>Artiodactyla</taxon>
        <taxon>Whippomorpha</taxon>
        <taxon>Cetacea</taxon>
        <taxon>Odontoceti</taxon>
        <taxon>Monodontidae</taxon>
        <taxon>Monodon</taxon>
    </lineage>
</organism>
<proteinExistence type="predicted"/>
<protein>
    <submittedName>
        <fullName evidence="1">Uncharacterized protein</fullName>
    </submittedName>
</protein>
<dbReference type="EMBL" id="RWIC01000006">
    <property type="protein sequence ID" value="TKC53367.1"/>
    <property type="molecule type" value="Genomic_DNA"/>
</dbReference>
<gene>
    <name evidence="1" type="ORF">EI555_005682</name>
</gene>
<feature type="non-terminal residue" evidence="1">
    <location>
        <position position="1"/>
    </location>
</feature>